<name>A0A0N4YS95_NIPBR</name>
<dbReference type="Proteomes" id="UP000271162">
    <property type="component" value="Unassembled WGS sequence"/>
</dbReference>
<sequence>MENVHLRMGMAEMAFQHEDILDDLEFAIRRFPNGTTADCVECEARPQLKEAYINRMQSNDLDIARQALTFLPDFVHACVG</sequence>
<evidence type="ECO:0000313" key="2">
    <source>
        <dbReference type="Proteomes" id="UP000271162"/>
    </source>
</evidence>
<dbReference type="AlphaFoldDB" id="A0A0N4YS95"/>
<reference evidence="3" key="1">
    <citation type="submission" date="2017-02" db="UniProtKB">
        <authorList>
            <consortium name="WormBaseParasite"/>
        </authorList>
    </citation>
    <scope>IDENTIFICATION</scope>
</reference>
<evidence type="ECO:0000313" key="1">
    <source>
        <dbReference type="EMBL" id="VDL83854.1"/>
    </source>
</evidence>
<gene>
    <name evidence="1" type="ORF">NBR_LOCUS20118</name>
</gene>
<organism evidence="3">
    <name type="scientific">Nippostrongylus brasiliensis</name>
    <name type="common">Rat hookworm</name>
    <dbReference type="NCBI Taxonomy" id="27835"/>
    <lineage>
        <taxon>Eukaryota</taxon>
        <taxon>Metazoa</taxon>
        <taxon>Ecdysozoa</taxon>
        <taxon>Nematoda</taxon>
        <taxon>Chromadorea</taxon>
        <taxon>Rhabditida</taxon>
        <taxon>Rhabditina</taxon>
        <taxon>Rhabditomorpha</taxon>
        <taxon>Strongyloidea</taxon>
        <taxon>Heligmosomidae</taxon>
        <taxon>Nippostrongylus</taxon>
    </lineage>
</organism>
<reference evidence="1 2" key="2">
    <citation type="submission" date="2018-11" db="EMBL/GenBank/DDBJ databases">
        <authorList>
            <consortium name="Pathogen Informatics"/>
        </authorList>
    </citation>
    <scope>NUCLEOTIDE SEQUENCE [LARGE SCALE GENOMIC DNA]</scope>
</reference>
<keyword evidence="2" id="KW-1185">Reference proteome</keyword>
<dbReference type="WBParaSite" id="NBR_0002011701-mRNA-1">
    <property type="protein sequence ID" value="NBR_0002011701-mRNA-1"/>
    <property type="gene ID" value="NBR_0002011701"/>
</dbReference>
<proteinExistence type="predicted"/>
<evidence type="ECO:0000313" key="3">
    <source>
        <dbReference type="WBParaSite" id="NBR_0002011701-mRNA-1"/>
    </source>
</evidence>
<dbReference type="EMBL" id="UYSL01024814">
    <property type="protein sequence ID" value="VDL83854.1"/>
    <property type="molecule type" value="Genomic_DNA"/>
</dbReference>
<protein>
    <submittedName>
        <fullName evidence="3">Tetratricopeptide repeat protein</fullName>
    </submittedName>
</protein>
<accession>A0A0N4YS95</accession>